<comment type="caution">
    <text evidence="1">The sequence shown here is derived from an EMBL/GenBank/DDBJ whole genome shotgun (WGS) entry which is preliminary data.</text>
</comment>
<sequence length="247" mass="28224">MDATSATGETTIMLYSARMNACAMLTMLPHATKVSRWTAVRPLLCSLPKGQMEEKKKDLRSQILRLQQTVDKYKETLKKLQEDTSTADMSYIRERAAEKEASALLLFDQISNYKKKRPTWSKETTRRCVVLRHLSTKAYEHIRWEMLLKLPDRKTLTNYIGTTSAKTGFSKLVEARLISEAETLDKPQSKVCSLIVDEMRVKEKLQYNKQRDCFVGQVDIGLEEQNGDLVLANSPLCFVISGLTTMF</sequence>
<evidence type="ECO:0000313" key="1">
    <source>
        <dbReference type="EMBL" id="KAH7940844.1"/>
    </source>
</evidence>
<organism evidence="1 2">
    <name type="scientific">Dermacentor silvarum</name>
    <name type="common">Tick</name>
    <dbReference type="NCBI Taxonomy" id="543639"/>
    <lineage>
        <taxon>Eukaryota</taxon>
        <taxon>Metazoa</taxon>
        <taxon>Ecdysozoa</taxon>
        <taxon>Arthropoda</taxon>
        <taxon>Chelicerata</taxon>
        <taxon>Arachnida</taxon>
        <taxon>Acari</taxon>
        <taxon>Parasitiformes</taxon>
        <taxon>Ixodida</taxon>
        <taxon>Ixodoidea</taxon>
        <taxon>Ixodidae</taxon>
        <taxon>Rhipicephalinae</taxon>
        <taxon>Dermacentor</taxon>
    </lineage>
</organism>
<accession>A0ACB8CDN2</accession>
<dbReference type="Proteomes" id="UP000821865">
    <property type="component" value="Chromosome 7"/>
</dbReference>
<name>A0ACB8CDN2_DERSI</name>
<keyword evidence="2" id="KW-1185">Reference proteome</keyword>
<reference evidence="1" key="1">
    <citation type="submission" date="2020-05" db="EMBL/GenBank/DDBJ databases">
        <title>Large-scale comparative analyses of tick genomes elucidate their genetic diversity and vector capacities.</title>
        <authorList>
            <person name="Jia N."/>
            <person name="Wang J."/>
            <person name="Shi W."/>
            <person name="Du L."/>
            <person name="Sun Y."/>
            <person name="Zhan W."/>
            <person name="Jiang J."/>
            <person name="Wang Q."/>
            <person name="Zhang B."/>
            <person name="Ji P."/>
            <person name="Sakyi L.B."/>
            <person name="Cui X."/>
            <person name="Yuan T."/>
            <person name="Jiang B."/>
            <person name="Yang W."/>
            <person name="Lam T.T.-Y."/>
            <person name="Chang Q."/>
            <person name="Ding S."/>
            <person name="Wang X."/>
            <person name="Zhu J."/>
            <person name="Ruan X."/>
            <person name="Zhao L."/>
            <person name="Wei J."/>
            <person name="Que T."/>
            <person name="Du C."/>
            <person name="Cheng J."/>
            <person name="Dai P."/>
            <person name="Han X."/>
            <person name="Huang E."/>
            <person name="Gao Y."/>
            <person name="Liu J."/>
            <person name="Shao H."/>
            <person name="Ye R."/>
            <person name="Li L."/>
            <person name="Wei W."/>
            <person name="Wang X."/>
            <person name="Wang C."/>
            <person name="Yang T."/>
            <person name="Huo Q."/>
            <person name="Li W."/>
            <person name="Guo W."/>
            <person name="Chen H."/>
            <person name="Zhou L."/>
            <person name="Ni X."/>
            <person name="Tian J."/>
            <person name="Zhou Y."/>
            <person name="Sheng Y."/>
            <person name="Liu T."/>
            <person name="Pan Y."/>
            <person name="Xia L."/>
            <person name="Li J."/>
            <person name="Zhao F."/>
            <person name="Cao W."/>
        </authorList>
    </citation>
    <scope>NUCLEOTIDE SEQUENCE</scope>
    <source>
        <strain evidence="1">Dsil-2018</strain>
    </source>
</reference>
<evidence type="ECO:0000313" key="2">
    <source>
        <dbReference type="Proteomes" id="UP000821865"/>
    </source>
</evidence>
<dbReference type="EMBL" id="CM023476">
    <property type="protein sequence ID" value="KAH7940844.1"/>
    <property type="molecule type" value="Genomic_DNA"/>
</dbReference>
<protein>
    <submittedName>
        <fullName evidence="1">Uncharacterized protein</fullName>
    </submittedName>
</protein>
<gene>
    <name evidence="1" type="ORF">HPB49_006811</name>
</gene>
<proteinExistence type="predicted"/>